<dbReference type="AlphaFoldDB" id="T0I3N1"/>
<proteinExistence type="predicted"/>
<organism evidence="1 2">
    <name type="scientific">Sphingobium baderi LL03</name>
    <dbReference type="NCBI Taxonomy" id="1114964"/>
    <lineage>
        <taxon>Bacteria</taxon>
        <taxon>Pseudomonadati</taxon>
        <taxon>Pseudomonadota</taxon>
        <taxon>Alphaproteobacteria</taxon>
        <taxon>Sphingomonadales</taxon>
        <taxon>Sphingomonadaceae</taxon>
        <taxon>Sphingobium</taxon>
    </lineage>
</organism>
<dbReference type="PATRIC" id="fig|1114964.3.peg.185"/>
<dbReference type="Proteomes" id="UP000015524">
    <property type="component" value="Unassembled WGS sequence"/>
</dbReference>
<evidence type="ECO:0000313" key="2">
    <source>
        <dbReference type="Proteomes" id="UP000015524"/>
    </source>
</evidence>
<reference evidence="1 2" key="1">
    <citation type="journal article" date="2013" name="Genome Announc.">
        <title>Draft Genome Sequence of a Hexachlorocyclohexane-Degrading Bacterium, Sphingobium baderi Strain LL03T.</title>
        <authorList>
            <person name="Kaur J."/>
            <person name="Verma H."/>
            <person name="Tripathi C."/>
            <person name="Khurana J.P."/>
            <person name="Lal R."/>
        </authorList>
    </citation>
    <scope>NUCLEOTIDE SEQUENCE [LARGE SCALE GENOMIC DNA]</scope>
    <source>
        <strain evidence="1 2">LL03</strain>
    </source>
</reference>
<sequence>MTNELRNALDSLRGYRMTQQDLDAQRVSFVYGNAPSKGNDTKESVKKAIDLAQMA</sequence>
<protein>
    <submittedName>
        <fullName evidence="1">Uncharacterized protein</fullName>
    </submittedName>
</protein>
<comment type="caution">
    <text evidence="1">The sequence shown here is derived from an EMBL/GenBank/DDBJ whole genome shotgun (WGS) entry which is preliminary data.</text>
</comment>
<dbReference type="EMBL" id="ATIB01000017">
    <property type="protein sequence ID" value="EQB06240.1"/>
    <property type="molecule type" value="Genomic_DNA"/>
</dbReference>
<evidence type="ECO:0000313" key="1">
    <source>
        <dbReference type="EMBL" id="EQB06240.1"/>
    </source>
</evidence>
<keyword evidence="2" id="KW-1185">Reference proteome</keyword>
<gene>
    <name evidence="1" type="ORF">L485_01055</name>
</gene>
<name>T0I3N1_9SPHN</name>
<accession>T0I3N1</accession>
<dbReference type="RefSeq" id="WP_021243235.1">
    <property type="nucleotide sequence ID" value="NZ_ATIB01000017.1"/>
</dbReference>